<proteinExistence type="predicted"/>
<sequence length="265" mass="30996">MLSQSEWEKLNDLVITINNIRDSASMRTAFLQKLMNLIDFDFSEFDIGIIKKASAPQLVDPIVVSKFSKKFEEEFIYQYENVFAPMDYVNWVFMSPESLVYRESDLLNEEVRKQSPFYLNYLKVYDLVYISGIVLACQGRFHGAISLYKCERNGDFSERDVYILKQLQPHLHARFEADAETIRKNEKSLSYMLKNQFRLTNREIEIMGLIYMGSSNADIAKKAGIALNTVKKHGYNIYEKLEVQNRTQLVKFIIDKNLSGIWKEE</sequence>
<evidence type="ECO:0000313" key="1">
    <source>
        <dbReference type="EMBL" id="QOX64315.1"/>
    </source>
</evidence>
<organism evidence="1 2">
    <name type="scientific">Anoxybacterium hadale</name>
    <dbReference type="NCBI Taxonomy" id="3408580"/>
    <lineage>
        <taxon>Bacteria</taxon>
        <taxon>Bacillati</taxon>
        <taxon>Bacillota</taxon>
        <taxon>Clostridia</taxon>
        <taxon>Peptostreptococcales</taxon>
        <taxon>Anaerovoracaceae</taxon>
        <taxon>Anoxybacterium</taxon>
    </lineage>
</organism>
<name>A0ACD1ACV8_9FIRM</name>
<dbReference type="EMBL" id="CP042469">
    <property type="protein sequence ID" value="QOX64315.1"/>
    <property type="molecule type" value="Genomic_DNA"/>
</dbReference>
<protein>
    <submittedName>
        <fullName evidence="1">Helix-turn-helix transcriptional regulator</fullName>
    </submittedName>
</protein>
<evidence type="ECO:0000313" key="2">
    <source>
        <dbReference type="Proteomes" id="UP000594014"/>
    </source>
</evidence>
<accession>A0ACD1ACV8</accession>
<gene>
    <name evidence="1" type="ORF">FRZ06_13670</name>
</gene>
<keyword evidence="2" id="KW-1185">Reference proteome</keyword>
<dbReference type="Proteomes" id="UP000594014">
    <property type="component" value="Chromosome"/>
</dbReference>
<reference evidence="1" key="1">
    <citation type="submission" date="2019-08" db="EMBL/GenBank/DDBJ databases">
        <title>Genome sequence of Clostridiales bacterium MT110.</title>
        <authorList>
            <person name="Cao J."/>
        </authorList>
    </citation>
    <scope>NUCLEOTIDE SEQUENCE</scope>
    <source>
        <strain evidence="1">MT110</strain>
    </source>
</reference>